<keyword evidence="1" id="KW-0496">Mitochondrion</keyword>
<dbReference type="AlphaFoldDB" id="A0A117NGC6"/>
<gene>
    <name evidence="1" type="ORF">ABT39_MTgene1680</name>
</gene>
<proteinExistence type="predicted"/>
<reference evidence="1" key="1">
    <citation type="journal article" date="2015" name="Genome Biol. Evol.">
        <title>Organellar Genomes of White Spruce (Picea glauca): Assembly and Annotation.</title>
        <authorList>
            <person name="Jackman S.D."/>
            <person name="Warren R.L."/>
            <person name="Gibb E.A."/>
            <person name="Vandervalk B.P."/>
            <person name="Mohamadi H."/>
            <person name="Chu J."/>
            <person name="Raymond A."/>
            <person name="Pleasance S."/>
            <person name="Coope R."/>
            <person name="Wildung M.R."/>
            <person name="Ritland C.E."/>
            <person name="Bousquet J."/>
            <person name="Jones S.J."/>
            <person name="Bohlmann J."/>
            <person name="Birol I."/>
        </authorList>
    </citation>
    <scope>NUCLEOTIDE SEQUENCE [LARGE SCALE GENOMIC DNA]</scope>
    <source>
        <tissue evidence="1">Flushing bud</tissue>
    </source>
</reference>
<accession>A0A117NGC6</accession>
<evidence type="ECO:0000313" key="1">
    <source>
        <dbReference type="EMBL" id="KUM46578.1"/>
    </source>
</evidence>
<comment type="caution">
    <text evidence="1">The sequence shown here is derived from an EMBL/GenBank/DDBJ whole genome shotgun (WGS) entry which is preliminary data.</text>
</comment>
<sequence>MLGKECHDLHRERQISIQTSPTDLIPCLLSLVVRVPIHQHEDMIHLCWPHLEVAQSNLPVGHHCSSGATTVFSMLLLYNPRNAKELDRSNLQACLQPLHGSYFGAEHVLIYRMLAESKLTMIDMSVTIDSISFGWCAHSNEA</sequence>
<name>A0A117NGC6_PICGL</name>
<geneLocation type="mitochondrion" evidence="1"/>
<protein>
    <submittedName>
        <fullName evidence="1">Uncharacterized protein</fullName>
    </submittedName>
</protein>
<dbReference type="EMBL" id="LKAM01000011">
    <property type="protein sequence ID" value="KUM46578.1"/>
    <property type="molecule type" value="Genomic_DNA"/>
</dbReference>
<organism evidence="1">
    <name type="scientific">Picea glauca</name>
    <name type="common">White spruce</name>
    <name type="synonym">Pinus glauca</name>
    <dbReference type="NCBI Taxonomy" id="3330"/>
    <lineage>
        <taxon>Eukaryota</taxon>
        <taxon>Viridiplantae</taxon>
        <taxon>Streptophyta</taxon>
        <taxon>Embryophyta</taxon>
        <taxon>Tracheophyta</taxon>
        <taxon>Spermatophyta</taxon>
        <taxon>Pinopsida</taxon>
        <taxon>Pinidae</taxon>
        <taxon>Conifers I</taxon>
        <taxon>Pinales</taxon>
        <taxon>Pinaceae</taxon>
        <taxon>Picea</taxon>
    </lineage>
</organism>